<dbReference type="AlphaFoldDB" id="A0A5Q0GY97"/>
<sequence>MLVSVLSLKGSPGVTTFAVALAARWPAPARALVVEADPSGGDLGLRFSLPSTPGLVSLAAAARRGGDADLVWRHAQQLPGGLPVIAAPPDAEQARAALSALVPNPTSGFGVVRAAADQPGTVVVVDCGRVDPGSPTLPIVRSSDVVVLLSRTHADDLAHLPRRLPTVGRWSPKPVLLLVGEGYSSAEVAWELGVLPLARVPHDPNGAAVLCGRPNKLRWGRSGSSCSALGRFAHKVATQLAARERPAPPSPQPAEPAVLRAPATALHAIPRVPTSPVSPGGVRPAPSPGIDPHQQQGGQAS</sequence>
<reference evidence="3" key="1">
    <citation type="journal article" date="2021" name="Curr. Microbiol.">
        <title>Complete genome of nocamycin-producing strain Saccharothrix syringae NRRL B-16468 reveals the biosynthetic potential for secondary metabolites.</title>
        <authorList>
            <person name="Mo X."/>
            <person name="Yang S."/>
        </authorList>
    </citation>
    <scope>NUCLEOTIDE SEQUENCE [LARGE SCALE GENOMIC DNA]</scope>
    <source>
        <strain evidence="3">ATCC 51364 / DSM 43886 / JCM 6844 / KCTC 9398 / NBRC 14523 / NRRL B-16468 / INA 2240</strain>
    </source>
</reference>
<dbReference type="Proteomes" id="UP000325787">
    <property type="component" value="Chromosome"/>
</dbReference>
<protein>
    <submittedName>
        <fullName evidence="2">Chromosome partitioning protein</fullName>
    </submittedName>
</protein>
<evidence type="ECO:0000256" key="1">
    <source>
        <dbReference type="SAM" id="MobiDB-lite"/>
    </source>
</evidence>
<dbReference type="SUPFAM" id="SSF52540">
    <property type="entry name" value="P-loop containing nucleoside triphosphate hydrolases"/>
    <property type="match status" value="1"/>
</dbReference>
<organism evidence="2 3">
    <name type="scientific">Saccharothrix syringae</name>
    <name type="common">Nocardiopsis syringae</name>
    <dbReference type="NCBI Taxonomy" id="103733"/>
    <lineage>
        <taxon>Bacteria</taxon>
        <taxon>Bacillati</taxon>
        <taxon>Actinomycetota</taxon>
        <taxon>Actinomycetes</taxon>
        <taxon>Pseudonocardiales</taxon>
        <taxon>Pseudonocardiaceae</taxon>
        <taxon>Saccharothrix</taxon>
    </lineage>
</organism>
<dbReference type="KEGG" id="ssyi:EKG83_14250"/>
<evidence type="ECO:0000313" key="2">
    <source>
        <dbReference type="EMBL" id="QFZ18484.1"/>
    </source>
</evidence>
<dbReference type="Gene3D" id="3.40.50.300">
    <property type="entry name" value="P-loop containing nucleotide triphosphate hydrolases"/>
    <property type="match status" value="1"/>
</dbReference>
<name>A0A5Q0GY97_SACSY</name>
<dbReference type="InterPro" id="IPR027417">
    <property type="entry name" value="P-loop_NTPase"/>
</dbReference>
<feature type="region of interest" description="Disordered" evidence="1">
    <location>
        <begin position="265"/>
        <end position="301"/>
    </location>
</feature>
<gene>
    <name evidence="2" type="ORF">EKG83_14250</name>
</gene>
<dbReference type="RefSeq" id="WP_033435444.1">
    <property type="nucleotide sequence ID" value="NZ_CP034550.1"/>
</dbReference>
<accession>A0A5Q0GY97</accession>
<evidence type="ECO:0000313" key="3">
    <source>
        <dbReference type="Proteomes" id="UP000325787"/>
    </source>
</evidence>
<proteinExistence type="predicted"/>
<dbReference type="OrthoDB" id="5243870at2"/>
<keyword evidence="3" id="KW-1185">Reference proteome</keyword>
<dbReference type="EMBL" id="CP034550">
    <property type="protein sequence ID" value="QFZ18484.1"/>
    <property type="molecule type" value="Genomic_DNA"/>
</dbReference>